<dbReference type="HOGENOM" id="CLU_012893_1_2_1"/>
<dbReference type="AlphaFoldDB" id="M5FUZ0"/>
<feature type="transmembrane region" description="Helical" evidence="7">
    <location>
        <begin position="191"/>
        <end position="211"/>
    </location>
</feature>
<evidence type="ECO:0000256" key="2">
    <source>
        <dbReference type="ARBA" id="ARBA00010199"/>
    </source>
</evidence>
<keyword evidence="4 7" id="KW-1133">Transmembrane helix</keyword>
<dbReference type="InterPro" id="IPR045069">
    <property type="entry name" value="MATE_euk"/>
</dbReference>
<feature type="transmembrane region" description="Helical" evidence="7">
    <location>
        <begin position="148"/>
        <end position="171"/>
    </location>
</feature>
<dbReference type="GO" id="GO:0042910">
    <property type="term" value="F:xenobiotic transmembrane transporter activity"/>
    <property type="evidence" value="ECO:0007669"/>
    <property type="project" value="InterPro"/>
</dbReference>
<feature type="transmembrane region" description="Helical" evidence="7">
    <location>
        <begin position="291"/>
        <end position="312"/>
    </location>
</feature>
<evidence type="ECO:0000313" key="9">
    <source>
        <dbReference type="Proteomes" id="UP000030653"/>
    </source>
</evidence>
<feature type="transmembrane region" description="Helical" evidence="7">
    <location>
        <begin position="517"/>
        <end position="536"/>
    </location>
</feature>
<evidence type="ECO:0000313" key="8">
    <source>
        <dbReference type="EMBL" id="EJT99364.1"/>
    </source>
</evidence>
<dbReference type="STRING" id="1858805.M5FUZ0"/>
<proteinExistence type="inferred from homology"/>
<evidence type="ECO:0000256" key="3">
    <source>
        <dbReference type="ARBA" id="ARBA00022692"/>
    </source>
</evidence>
<gene>
    <name evidence="8" type="ORF">DACRYDRAFT_23917</name>
</gene>
<feature type="transmembrane region" description="Helical" evidence="7">
    <location>
        <begin position="484"/>
        <end position="505"/>
    </location>
</feature>
<dbReference type="PANTHER" id="PTHR11206">
    <property type="entry name" value="MULTIDRUG RESISTANCE PROTEIN"/>
    <property type="match status" value="1"/>
</dbReference>
<feature type="transmembrane region" description="Helical" evidence="7">
    <location>
        <begin position="445"/>
        <end position="464"/>
    </location>
</feature>
<comment type="similarity">
    <text evidence="2">Belongs to the multi antimicrobial extrusion (MATE) (TC 2.A.66.1) family.</text>
</comment>
<feature type="transmembrane region" description="Helical" evidence="7">
    <location>
        <begin position="324"/>
        <end position="345"/>
    </location>
</feature>
<evidence type="ECO:0000256" key="4">
    <source>
        <dbReference type="ARBA" id="ARBA00022989"/>
    </source>
</evidence>
<feature type="region of interest" description="Disordered" evidence="6">
    <location>
        <begin position="26"/>
        <end position="45"/>
    </location>
</feature>
<dbReference type="Proteomes" id="UP000030653">
    <property type="component" value="Unassembled WGS sequence"/>
</dbReference>
<dbReference type="CDD" id="cd13132">
    <property type="entry name" value="MATE_eukaryotic"/>
    <property type="match status" value="1"/>
</dbReference>
<organism evidence="8 9">
    <name type="scientific">Dacryopinax primogenitus (strain DJM 731)</name>
    <name type="common">Brown rot fungus</name>
    <dbReference type="NCBI Taxonomy" id="1858805"/>
    <lineage>
        <taxon>Eukaryota</taxon>
        <taxon>Fungi</taxon>
        <taxon>Dikarya</taxon>
        <taxon>Basidiomycota</taxon>
        <taxon>Agaricomycotina</taxon>
        <taxon>Dacrymycetes</taxon>
        <taxon>Dacrymycetales</taxon>
        <taxon>Dacrymycetaceae</taxon>
        <taxon>Dacryopinax</taxon>
    </lineage>
</organism>
<name>M5FUZ0_DACPD</name>
<evidence type="ECO:0000256" key="6">
    <source>
        <dbReference type="SAM" id="MobiDB-lite"/>
    </source>
</evidence>
<sequence length="603" mass="65391">MSEFPHYQQPSSLPSSYALMSHFNPELDPEEREVESNGEISSSIEEVSQGISIQQNIDPALAGPFGPVSYAIKRRRTMSAVPTTIRPNRRILSPLPGTPVAPPESPFVDEHTPLLNTEIPDRRDSKEAPRSSWFNFGKELNVLIRYSFPILATQVLEYSLIVASVISIGHIGTDQLAGSTLGNMTGSVTGYSIALGFICALDTLLPTAWTSDDPSMVGLWTQRMVVLMTILLVPMLGIWFNTESILLLLHQDPEVARYAGAYLKYASVGLPAYTYNAIAKRYFQSQGLMHVPTVATVIVAPLNLFLNWLLVWGPEPVRLGFKGAPLATAFSFNLMLIVFIIYGAFFAPKTAWCPVSHRSFTRLGELVSLGIAGVGMTVSEWWSWEIVALAASLLGPSALAAQSVILSTCSGLWQASNALSIAAAVRVGNLLGAGQAREASLACKVSLFMGICAASLMGGLLITFRHNWAYIFNNDPSVVRLVSQILPLCAGFQAFDALATISSGILRGLGKQSHGAVINLTAYYVIGIPLGLWLTFSRHTQLYGIWIGLTVALVYASLVSVILVLRSDWEHEVDKARARFTDDQAQPINGTEEGCTENGSALP</sequence>
<keyword evidence="9" id="KW-1185">Reference proteome</keyword>
<dbReference type="GO" id="GO:0015297">
    <property type="term" value="F:antiporter activity"/>
    <property type="evidence" value="ECO:0007669"/>
    <property type="project" value="InterPro"/>
</dbReference>
<dbReference type="OrthoDB" id="2126698at2759"/>
<reference evidence="8 9" key="1">
    <citation type="journal article" date="2012" name="Science">
        <title>The Paleozoic origin of enzymatic lignin decomposition reconstructed from 31 fungal genomes.</title>
        <authorList>
            <person name="Floudas D."/>
            <person name="Binder M."/>
            <person name="Riley R."/>
            <person name="Barry K."/>
            <person name="Blanchette R.A."/>
            <person name="Henrissat B."/>
            <person name="Martinez A.T."/>
            <person name="Otillar R."/>
            <person name="Spatafora J.W."/>
            <person name="Yadav J.S."/>
            <person name="Aerts A."/>
            <person name="Benoit I."/>
            <person name="Boyd A."/>
            <person name="Carlson A."/>
            <person name="Copeland A."/>
            <person name="Coutinho P.M."/>
            <person name="de Vries R.P."/>
            <person name="Ferreira P."/>
            <person name="Findley K."/>
            <person name="Foster B."/>
            <person name="Gaskell J."/>
            <person name="Glotzer D."/>
            <person name="Gorecki P."/>
            <person name="Heitman J."/>
            <person name="Hesse C."/>
            <person name="Hori C."/>
            <person name="Igarashi K."/>
            <person name="Jurgens J.A."/>
            <person name="Kallen N."/>
            <person name="Kersten P."/>
            <person name="Kohler A."/>
            <person name="Kuees U."/>
            <person name="Kumar T.K.A."/>
            <person name="Kuo A."/>
            <person name="LaButti K."/>
            <person name="Larrondo L.F."/>
            <person name="Lindquist E."/>
            <person name="Ling A."/>
            <person name="Lombard V."/>
            <person name="Lucas S."/>
            <person name="Lundell T."/>
            <person name="Martin R."/>
            <person name="McLaughlin D.J."/>
            <person name="Morgenstern I."/>
            <person name="Morin E."/>
            <person name="Murat C."/>
            <person name="Nagy L.G."/>
            <person name="Nolan M."/>
            <person name="Ohm R.A."/>
            <person name="Patyshakuliyeva A."/>
            <person name="Rokas A."/>
            <person name="Ruiz-Duenas F.J."/>
            <person name="Sabat G."/>
            <person name="Salamov A."/>
            <person name="Samejima M."/>
            <person name="Schmutz J."/>
            <person name="Slot J.C."/>
            <person name="St John F."/>
            <person name="Stenlid J."/>
            <person name="Sun H."/>
            <person name="Sun S."/>
            <person name="Syed K."/>
            <person name="Tsang A."/>
            <person name="Wiebenga A."/>
            <person name="Young D."/>
            <person name="Pisabarro A."/>
            <person name="Eastwood D.C."/>
            <person name="Martin F."/>
            <person name="Cullen D."/>
            <person name="Grigoriev I.V."/>
            <person name="Hibbett D.S."/>
        </authorList>
    </citation>
    <scope>NUCLEOTIDE SEQUENCE [LARGE SCALE GENOMIC DNA]</scope>
    <source>
        <strain evidence="8 9">DJM-731 SS1</strain>
    </source>
</reference>
<dbReference type="GO" id="GO:0016020">
    <property type="term" value="C:membrane"/>
    <property type="evidence" value="ECO:0007669"/>
    <property type="project" value="UniProtKB-SubCell"/>
</dbReference>
<keyword evidence="3 7" id="KW-0812">Transmembrane</keyword>
<evidence type="ECO:0000256" key="7">
    <source>
        <dbReference type="SAM" id="Phobius"/>
    </source>
</evidence>
<keyword evidence="5 7" id="KW-0472">Membrane</keyword>
<dbReference type="NCBIfam" id="TIGR00797">
    <property type="entry name" value="matE"/>
    <property type="match status" value="1"/>
</dbReference>
<feature type="region of interest" description="Disordered" evidence="6">
    <location>
        <begin position="89"/>
        <end position="110"/>
    </location>
</feature>
<dbReference type="OMA" id="WFFVWKL"/>
<feature type="transmembrane region" description="Helical" evidence="7">
    <location>
        <begin position="223"/>
        <end position="242"/>
    </location>
</feature>
<dbReference type="GO" id="GO:1990961">
    <property type="term" value="P:xenobiotic detoxification by transmembrane export across the plasma membrane"/>
    <property type="evidence" value="ECO:0007669"/>
    <property type="project" value="InterPro"/>
</dbReference>
<evidence type="ECO:0000256" key="1">
    <source>
        <dbReference type="ARBA" id="ARBA00004141"/>
    </source>
</evidence>
<feature type="transmembrane region" description="Helical" evidence="7">
    <location>
        <begin position="542"/>
        <end position="565"/>
    </location>
</feature>
<protein>
    <submittedName>
        <fullName evidence="8">MATE efflux family protein</fullName>
    </submittedName>
</protein>
<dbReference type="EMBL" id="JH795870">
    <property type="protein sequence ID" value="EJT99364.1"/>
    <property type="molecule type" value="Genomic_DNA"/>
</dbReference>
<accession>M5FUZ0</accession>
<evidence type="ECO:0000256" key="5">
    <source>
        <dbReference type="ARBA" id="ARBA00023136"/>
    </source>
</evidence>
<feature type="compositionally biased region" description="Pro residues" evidence="6">
    <location>
        <begin position="96"/>
        <end position="105"/>
    </location>
</feature>
<dbReference type="InterPro" id="IPR002528">
    <property type="entry name" value="MATE_fam"/>
</dbReference>
<dbReference type="Pfam" id="PF01554">
    <property type="entry name" value="MatE"/>
    <property type="match status" value="2"/>
</dbReference>
<comment type="subcellular location">
    <subcellularLocation>
        <location evidence="1">Membrane</location>
        <topology evidence="1">Multi-pass membrane protein</topology>
    </subcellularLocation>
</comment>
<dbReference type="GeneID" id="63688524"/>
<dbReference type="RefSeq" id="XP_040626262.1">
    <property type="nucleotide sequence ID" value="XM_040773462.1"/>
</dbReference>